<gene>
    <name evidence="2" type="ORF">ACOC_LOCUS6350</name>
</gene>
<dbReference type="OMA" id="MANEAFM"/>
<dbReference type="Pfam" id="PF10266">
    <property type="entry name" value="Strumpellin"/>
    <property type="match status" value="3"/>
</dbReference>
<reference evidence="2 3" key="2">
    <citation type="submission" date="2018-11" db="EMBL/GenBank/DDBJ databases">
        <authorList>
            <consortium name="Pathogen Informatics"/>
        </authorList>
    </citation>
    <scope>NUCLEOTIDE SEQUENCE [LARGE SCALE GENOMIC DNA]</scope>
    <source>
        <strain evidence="2 3">Costa Rica</strain>
    </source>
</reference>
<evidence type="ECO:0000256" key="1">
    <source>
        <dbReference type="ARBA" id="ARBA00006224"/>
    </source>
</evidence>
<evidence type="ECO:0000313" key="2">
    <source>
        <dbReference type="EMBL" id="VDM57935.1"/>
    </source>
</evidence>
<proteinExistence type="inferred from homology"/>
<evidence type="ECO:0000313" key="4">
    <source>
        <dbReference type="WBParaSite" id="ACOC_0000634901-mRNA-1"/>
    </source>
</evidence>
<evidence type="ECO:0000313" key="3">
    <source>
        <dbReference type="Proteomes" id="UP000267027"/>
    </source>
</evidence>
<dbReference type="GO" id="GO:0030041">
    <property type="term" value="P:actin filament polymerization"/>
    <property type="evidence" value="ECO:0007669"/>
    <property type="project" value="TreeGrafter"/>
</dbReference>
<dbReference type="GO" id="GO:0007032">
    <property type="term" value="P:endosome organization"/>
    <property type="evidence" value="ECO:0007669"/>
    <property type="project" value="TreeGrafter"/>
</dbReference>
<dbReference type="GO" id="GO:0140285">
    <property type="term" value="P:endosome fission"/>
    <property type="evidence" value="ECO:0007669"/>
    <property type="project" value="TreeGrafter"/>
</dbReference>
<dbReference type="InterPro" id="IPR019393">
    <property type="entry name" value="WASH_strumpellin"/>
</dbReference>
<protein>
    <submittedName>
        <fullName evidence="4">WASH complex subunit strumpellin</fullName>
    </submittedName>
</protein>
<dbReference type="WBParaSite" id="ACOC_0000634901-mRNA-1">
    <property type="protein sequence ID" value="ACOC_0000634901-mRNA-1"/>
    <property type="gene ID" value="ACOC_0000634901"/>
</dbReference>
<name>A0A0R3PMZ4_ANGCS</name>
<organism evidence="4">
    <name type="scientific">Angiostrongylus costaricensis</name>
    <name type="common">Nematode worm</name>
    <dbReference type="NCBI Taxonomy" id="334426"/>
    <lineage>
        <taxon>Eukaryota</taxon>
        <taxon>Metazoa</taxon>
        <taxon>Ecdysozoa</taxon>
        <taxon>Nematoda</taxon>
        <taxon>Chromadorea</taxon>
        <taxon>Rhabditida</taxon>
        <taxon>Rhabditina</taxon>
        <taxon>Rhabditomorpha</taxon>
        <taxon>Strongyloidea</taxon>
        <taxon>Metastrongylidae</taxon>
        <taxon>Angiostrongylus</taxon>
    </lineage>
</organism>
<dbReference type="OrthoDB" id="565118at2759"/>
<dbReference type="GO" id="GO:0005768">
    <property type="term" value="C:endosome"/>
    <property type="evidence" value="ECO:0007669"/>
    <property type="project" value="TreeGrafter"/>
</dbReference>
<dbReference type="GO" id="GO:0051125">
    <property type="term" value="P:regulation of actin nucleation"/>
    <property type="evidence" value="ECO:0007669"/>
    <property type="project" value="TreeGrafter"/>
</dbReference>
<dbReference type="AlphaFoldDB" id="A0A0R3PMZ4"/>
<dbReference type="GO" id="GO:0071203">
    <property type="term" value="C:WASH complex"/>
    <property type="evidence" value="ECO:0007669"/>
    <property type="project" value="InterPro"/>
</dbReference>
<dbReference type="Proteomes" id="UP000267027">
    <property type="component" value="Unassembled WGS sequence"/>
</dbReference>
<keyword evidence="3" id="KW-1185">Reference proteome</keyword>
<comment type="similarity">
    <text evidence="1">Belongs to the strumpellin family.</text>
</comment>
<dbReference type="PANTHER" id="PTHR15691">
    <property type="entry name" value="WASH COMPLEX SUBUNIT 5"/>
    <property type="match status" value="1"/>
</dbReference>
<sequence>MSSLTSMGAMANEAFMLRVKEEANCILAEIVRLSSFIPQDFTDPKSSKFKLLLLDFSYFTNAAHYEKLIAENEDLQDQFYNTNGDLLSRFSTLFQTIAMFLCSLKDDEQRNMDFLVDFLRVNPPTGTKYLFERLKVSESFVDRCLSCCEAIHKEGASDFGKLHVDRNTLIKWIFICLLFKQSVLKTDHIRMRKIVEDFFRDYWVLQLGLGLNVNVMDAWQQYRAAFAAITSQMDIKKAKEMASLHYSTLERLTIPQAYNECLRNKEESIKKLTSSICSLINEMVQFLSQDFGPLNKDKKTAAVRIVSAKLRDWFLLMKETLEGLEPNSKQNSGFVLQIKKRIIQVGEMLELSGRIAFAQHLRLLESRLDSLSALYSVGEEEERRLRRSADPSYLWPVLDDWTPRIQRRILESSNAHALRALFFKLSLSISVLCEQFENDERKNLGISRMALRKVGIVNVNPKELLEEGIRRELASELPLLLTVSDMPSSLEDLLKKLSDTLHSFHRAFIYMCGHVDINGYDMWRAEVDCILMQMTTDVMEKRRIANTTQTGSSGVNSTQALLVITNLLLKHSNPTFNRYMEDSMKWREIKTKKDVLSSKIIDSIEVFFPYELLSTVLLMDLRDQRITL</sequence>
<dbReference type="PANTHER" id="PTHR15691:SF6">
    <property type="entry name" value="WASH COMPLEX SUBUNIT 5"/>
    <property type="match status" value="1"/>
</dbReference>
<dbReference type="EMBL" id="UYYA01003938">
    <property type="protein sequence ID" value="VDM57935.1"/>
    <property type="molecule type" value="Genomic_DNA"/>
</dbReference>
<dbReference type="STRING" id="334426.A0A0R3PMZ4"/>
<accession>A0A0R3PMZ4</accession>
<reference evidence="4" key="1">
    <citation type="submission" date="2016-04" db="UniProtKB">
        <authorList>
            <consortium name="WormBaseParasite"/>
        </authorList>
    </citation>
    <scope>IDENTIFICATION</scope>
</reference>